<dbReference type="Proteomes" id="UP000824782">
    <property type="component" value="Unassembled WGS sequence"/>
</dbReference>
<accession>A0AAV7A013</accession>
<organism evidence="1 2">
    <name type="scientific">Engystomops pustulosus</name>
    <name type="common">Tungara frog</name>
    <name type="synonym">Physalaemus pustulosus</name>
    <dbReference type="NCBI Taxonomy" id="76066"/>
    <lineage>
        <taxon>Eukaryota</taxon>
        <taxon>Metazoa</taxon>
        <taxon>Chordata</taxon>
        <taxon>Craniata</taxon>
        <taxon>Vertebrata</taxon>
        <taxon>Euteleostomi</taxon>
        <taxon>Amphibia</taxon>
        <taxon>Batrachia</taxon>
        <taxon>Anura</taxon>
        <taxon>Neobatrachia</taxon>
        <taxon>Hyloidea</taxon>
        <taxon>Leptodactylidae</taxon>
        <taxon>Leiuperinae</taxon>
        <taxon>Engystomops</taxon>
    </lineage>
</organism>
<reference evidence="1" key="1">
    <citation type="thesis" date="2020" institute="ProQuest LLC" country="789 East Eisenhower Parkway, Ann Arbor, MI, USA">
        <title>Comparative Genomics and Chromosome Evolution.</title>
        <authorList>
            <person name="Mudd A.B."/>
        </authorList>
    </citation>
    <scope>NUCLEOTIDE SEQUENCE</scope>
    <source>
        <strain evidence="1">237g6f4</strain>
        <tissue evidence="1">Blood</tissue>
    </source>
</reference>
<dbReference type="AlphaFoldDB" id="A0AAV7A013"/>
<protein>
    <submittedName>
        <fullName evidence="1">Uncharacterized protein</fullName>
    </submittedName>
</protein>
<keyword evidence="2" id="KW-1185">Reference proteome</keyword>
<sequence>MQIQFQSPIAMHLICTGCPDNSLQNAYSFPGNASQRFGIKSLYYRWRGITISANYSFLSYCESLIRNIIGEEGKLLLLSAVFFAFHLLPWSPTKVIKQNYTINYALVSL</sequence>
<evidence type="ECO:0000313" key="2">
    <source>
        <dbReference type="Proteomes" id="UP000824782"/>
    </source>
</evidence>
<proteinExistence type="predicted"/>
<evidence type="ECO:0000313" key="1">
    <source>
        <dbReference type="EMBL" id="KAG8551653.1"/>
    </source>
</evidence>
<comment type="caution">
    <text evidence="1">The sequence shown here is derived from an EMBL/GenBank/DDBJ whole genome shotgun (WGS) entry which is preliminary data.</text>
</comment>
<name>A0AAV7A013_ENGPU</name>
<dbReference type="EMBL" id="WNYA01000011">
    <property type="protein sequence ID" value="KAG8551653.1"/>
    <property type="molecule type" value="Genomic_DNA"/>
</dbReference>
<gene>
    <name evidence="1" type="ORF">GDO81_004200</name>
</gene>